<dbReference type="PANTHER" id="PTHR23507:SF1">
    <property type="entry name" value="FI18259P1-RELATED"/>
    <property type="match status" value="1"/>
</dbReference>
<dbReference type="EMBL" id="GL945436">
    <property type="protein sequence ID" value="EGO22824.1"/>
    <property type="molecule type" value="Genomic_DNA"/>
</dbReference>
<evidence type="ECO:0000256" key="3">
    <source>
        <dbReference type="ARBA" id="ARBA00022989"/>
    </source>
</evidence>
<dbReference type="HOGENOM" id="CLU_040199_0_0_1"/>
<reference evidence="8" key="1">
    <citation type="submission" date="2011-04" db="EMBL/GenBank/DDBJ databases">
        <title>Evolution of plant cell wall degrading machinery underlies the functional diversity of forest fungi.</title>
        <authorList>
            <consortium name="US DOE Joint Genome Institute (JGI-PGF)"/>
            <person name="Eastwood D.C."/>
            <person name="Floudas D."/>
            <person name="Binder M."/>
            <person name="Majcherczyk A."/>
            <person name="Schneider P."/>
            <person name="Aerts A."/>
            <person name="Asiegbu F.O."/>
            <person name="Baker S.E."/>
            <person name="Barry K."/>
            <person name="Bendiksby M."/>
            <person name="Blumentritt M."/>
            <person name="Coutinho P.M."/>
            <person name="Cullen D."/>
            <person name="Cullen D."/>
            <person name="Gathman A."/>
            <person name="Goodell B."/>
            <person name="Henrissat B."/>
            <person name="Ihrmark K."/>
            <person name="Kauserud H."/>
            <person name="Kohler A."/>
            <person name="LaButti K."/>
            <person name="Lapidus A."/>
            <person name="Lavin J.L."/>
            <person name="Lee Y.-H."/>
            <person name="Lindquist E."/>
            <person name="Lilly W."/>
            <person name="Lucas S."/>
            <person name="Morin E."/>
            <person name="Murat C."/>
            <person name="Oguiza J.A."/>
            <person name="Park J."/>
            <person name="Pisabarro A.G."/>
            <person name="Riley R."/>
            <person name="Rosling A."/>
            <person name="Salamov A."/>
            <person name="Schmidt O."/>
            <person name="Schmutz J."/>
            <person name="Skrede I."/>
            <person name="Stenlid J."/>
            <person name="Wiebenga A."/>
            <person name="Xie X."/>
            <person name="Kues U."/>
            <person name="Hibbett D.S."/>
            <person name="Hoffmeister D."/>
            <person name="Hogberg N."/>
            <person name="Martin F."/>
            <person name="Grigoriev I.V."/>
            <person name="Watkinson S.C."/>
        </authorList>
    </citation>
    <scope>NUCLEOTIDE SEQUENCE</scope>
    <source>
        <strain evidence="8">S7.9</strain>
    </source>
</reference>
<feature type="transmembrane region" description="Helical" evidence="6">
    <location>
        <begin position="163"/>
        <end position="186"/>
    </location>
</feature>
<dbReference type="GO" id="GO:0022857">
    <property type="term" value="F:transmembrane transporter activity"/>
    <property type="evidence" value="ECO:0007669"/>
    <property type="project" value="InterPro"/>
</dbReference>
<keyword evidence="2 6" id="KW-0812">Transmembrane</keyword>
<evidence type="ECO:0000256" key="1">
    <source>
        <dbReference type="ARBA" id="ARBA00004141"/>
    </source>
</evidence>
<evidence type="ECO:0008006" key="9">
    <source>
        <dbReference type="Google" id="ProtNLM"/>
    </source>
</evidence>
<feature type="compositionally biased region" description="Low complexity" evidence="5">
    <location>
        <begin position="352"/>
        <end position="364"/>
    </location>
</feature>
<dbReference type="RefSeq" id="XP_007320064.1">
    <property type="nucleotide sequence ID" value="XM_007320002.1"/>
</dbReference>
<dbReference type="PANTHER" id="PTHR23507">
    <property type="entry name" value="ZGC:174356"/>
    <property type="match status" value="1"/>
</dbReference>
<proteinExistence type="predicted"/>
<feature type="region of interest" description="Disordered" evidence="5">
    <location>
        <begin position="337"/>
        <end position="364"/>
    </location>
</feature>
<keyword evidence="3 6" id="KW-1133">Transmembrane helix</keyword>
<keyword evidence="4 6" id="KW-0472">Membrane</keyword>
<feature type="transmembrane region" description="Helical" evidence="6">
    <location>
        <begin position="68"/>
        <end position="86"/>
    </location>
</feature>
<dbReference type="GO" id="GO:0016020">
    <property type="term" value="C:membrane"/>
    <property type="evidence" value="ECO:0007669"/>
    <property type="project" value="UniProtKB-SubCell"/>
</dbReference>
<feature type="signal peptide" evidence="7">
    <location>
        <begin position="1"/>
        <end position="17"/>
    </location>
</feature>
<dbReference type="SUPFAM" id="SSF103473">
    <property type="entry name" value="MFS general substrate transporter"/>
    <property type="match status" value="2"/>
</dbReference>
<name>F8P0Z1_SERL9</name>
<feature type="transmembrane region" description="Helical" evidence="6">
    <location>
        <begin position="277"/>
        <end position="298"/>
    </location>
</feature>
<keyword evidence="7" id="KW-0732">Signal</keyword>
<dbReference type="InterPro" id="IPR036259">
    <property type="entry name" value="MFS_trans_sf"/>
</dbReference>
<dbReference type="Gene3D" id="1.20.1250.20">
    <property type="entry name" value="MFS general substrate transporter like domains"/>
    <property type="match status" value="1"/>
</dbReference>
<protein>
    <recommendedName>
        <fullName evidence="9">Major facilitator superfamily (MFS) profile domain-containing protein</fullName>
    </recommendedName>
</protein>
<feature type="transmembrane region" description="Helical" evidence="6">
    <location>
        <begin position="192"/>
        <end position="214"/>
    </location>
</feature>
<evidence type="ECO:0000256" key="5">
    <source>
        <dbReference type="SAM" id="MobiDB-lite"/>
    </source>
</evidence>
<feature type="transmembrane region" description="Helical" evidence="6">
    <location>
        <begin position="98"/>
        <end position="120"/>
    </location>
</feature>
<evidence type="ECO:0000313" key="8">
    <source>
        <dbReference type="EMBL" id="EGO22824.1"/>
    </source>
</evidence>
<evidence type="ECO:0000256" key="4">
    <source>
        <dbReference type="ARBA" id="ARBA00023136"/>
    </source>
</evidence>
<dbReference type="Proteomes" id="UP000008064">
    <property type="component" value="Unassembled WGS sequence"/>
</dbReference>
<sequence>MATQNPLLILPLVFLQAFSIELFELPGTYLFRQIRCDEYRLQISLPDYDHNDDICRLPAVQKKYTTDLAIYMGLLSLLAILVSSPYARLSDAKSRKLVIAIAAAITTLGEIWLLLCAGFAPLRRPIFIYFAAVIKGLGGSYSVMKAAEMAIIAENSSVQNRSFYLGLILVMSMAAAAVAPLISGVLVDGGHYVATFSVGLAAWIIHLLYLTIVIREPKKEHRVLEHVHTTQPVAPQLPSQSTTTTRISSAVKAVSERAAKLLLEPLYIIASKPTLRLLGLVDFMMMLATGAFIVLIVWSDRMFGLIPSEASWCDFRDNVRLTEDSVQLDVAQSEPLFGTRESTEDSPRAEVSNDANADASNAPSADVSIEDTLRAQKARKLSAKQELLICRVCFLIDTLGMLLVSVSKSPTQVSIAVAIGSLGAPAVPSLQTLTTLASPPSELGRVLAALSIIESAVLALRSPILFGIYNLTLGSSPEVVWWCAPLGVWARDAALEACTVSLGCDEMNDDDTLELRLGSTLQFAAFLGACNSIVEYATADSSPESSEAAVVLLHIDIILRTCFAALEGRF</sequence>
<feature type="chain" id="PRO_5003381784" description="Major facilitator superfamily (MFS) profile domain-containing protein" evidence="7">
    <location>
        <begin position="18"/>
        <end position="570"/>
    </location>
</feature>
<evidence type="ECO:0000256" key="6">
    <source>
        <dbReference type="SAM" id="Phobius"/>
    </source>
</evidence>
<dbReference type="GeneID" id="18815219"/>
<comment type="subcellular location">
    <subcellularLocation>
        <location evidence="1">Membrane</location>
        <topology evidence="1">Multi-pass membrane protein</topology>
    </subcellularLocation>
</comment>
<gene>
    <name evidence="8" type="ORF">SERLADRAFT_439593</name>
</gene>
<feature type="transmembrane region" description="Helical" evidence="6">
    <location>
        <begin position="126"/>
        <end position="143"/>
    </location>
</feature>
<organism>
    <name type="scientific">Serpula lacrymans var. lacrymans (strain S7.9)</name>
    <name type="common">Dry rot fungus</name>
    <dbReference type="NCBI Taxonomy" id="578457"/>
    <lineage>
        <taxon>Eukaryota</taxon>
        <taxon>Fungi</taxon>
        <taxon>Dikarya</taxon>
        <taxon>Basidiomycota</taxon>
        <taxon>Agaricomycotina</taxon>
        <taxon>Agaricomycetes</taxon>
        <taxon>Agaricomycetidae</taxon>
        <taxon>Boletales</taxon>
        <taxon>Coniophorineae</taxon>
        <taxon>Serpulaceae</taxon>
        <taxon>Serpula</taxon>
    </lineage>
</organism>
<dbReference type="Pfam" id="PF07690">
    <property type="entry name" value="MFS_1"/>
    <property type="match status" value="1"/>
</dbReference>
<evidence type="ECO:0000256" key="7">
    <source>
        <dbReference type="SAM" id="SignalP"/>
    </source>
</evidence>
<dbReference type="OrthoDB" id="2771363at2759"/>
<dbReference type="AlphaFoldDB" id="F8P0Z1"/>
<dbReference type="KEGG" id="sla:SERLADRAFT_439593"/>
<accession>F8P0Z1</accession>
<evidence type="ECO:0000256" key="2">
    <source>
        <dbReference type="ARBA" id="ARBA00022692"/>
    </source>
</evidence>
<dbReference type="InterPro" id="IPR011701">
    <property type="entry name" value="MFS"/>
</dbReference>